<evidence type="ECO:0000313" key="2">
    <source>
        <dbReference type="EMBL" id="MDR5652554.1"/>
    </source>
</evidence>
<dbReference type="RefSeq" id="WP_310456803.1">
    <property type="nucleotide sequence ID" value="NZ_JAVKPH010000007.1"/>
</dbReference>
<comment type="caution">
    <text evidence="2">The sequence shown here is derived from an EMBL/GenBank/DDBJ whole genome shotgun (WGS) entry which is preliminary data.</text>
</comment>
<accession>A0ABU1F7X7</accession>
<proteinExistence type="predicted"/>
<keyword evidence="3" id="KW-1185">Reference proteome</keyword>
<organism evidence="2 3">
    <name type="scientific">Ruixingdingia sedimenti</name>
    <dbReference type="NCBI Taxonomy" id="3073604"/>
    <lineage>
        <taxon>Bacteria</taxon>
        <taxon>Pseudomonadati</taxon>
        <taxon>Pseudomonadota</taxon>
        <taxon>Alphaproteobacteria</taxon>
        <taxon>Rhodobacterales</taxon>
        <taxon>Paracoccaceae</taxon>
        <taxon>Ruixingdingia</taxon>
    </lineage>
</organism>
<dbReference type="InterPro" id="IPR035923">
    <property type="entry name" value="TT1751-like_sf"/>
</dbReference>
<sequence length="148" mass="15823">MPHPLIPAAALAVFALALPAAADTLVTRTVEGSFDEIAFAVENAILEKGLVIDSVSHVGDMLERTKADVGATATIFTKADVFQFCSATVSRKVMEADPMNIAFCPYGIYVYELPETPGQIGVAHREYPEGPMQEVQALLADIVETALK</sequence>
<feature type="signal peptide" evidence="1">
    <location>
        <begin position="1"/>
        <end position="22"/>
    </location>
</feature>
<keyword evidence="1" id="KW-0732">Signal</keyword>
<reference evidence="2 3" key="1">
    <citation type="submission" date="2023-09" db="EMBL/GenBank/DDBJ databases">
        <title>Xinfangfangia sedmenti sp. nov., isolated the sedment.</title>
        <authorList>
            <person name="Xu L."/>
        </authorList>
    </citation>
    <scope>NUCLEOTIDE SEQUENCE [LARGE SCALE GENOMIC DNA]</scope>
    <source>
        <strain evidence="2 3">LG-4</strain>
    </source>
</reference>
<dbReference type="Gene3D" id="3.30.310.70">
    <property type="entry name" value="TT1751-like domain"/>
    <property type="match status" value="1"/>
</dbReference>
<feature type="chain" id="PRO_5046157028" evidence="1">
    <location>
        <begin position="23"/>
        <end position="148"/>
    </location>
</feature>
<name>A0ABU1F7X7_9RHOB</name>
<dbReference type="EMBL" id="JAVKPH010000007">
    <property type="protein sequence ID" value="MDR5652554.1"/>
    <property type="molecule type" value="Genomic_DNA"/>
</dbReference>
<dbReference type="SUPFAM" id="SSF103247">
    <property type="entry name" value="TT1751-like"/>
    <property type="match status" value="1"/>
</dbReference>
<gene>
    <name evidence="2" type="ORF">RGD00_08065</name>
</gene>
<evidence type="ECO:0000256" key="1">
    <source>
        <dbReference type="SAM" id="SignalP"/>
    </source>
</evidence>
<protein>
    <submittedName>
        <fullName evidence="2">DUF302 domain-containing protein</fullName>
    </submittedName>
</protein>
<evidence type="ECO:0000313" key="3">
    <source>
        <dbReference type="Proteomes" id="UP001247754"/>
    </source>
</evidence>
<dbReference type="Proteomes" id="UP001247754">
    <property type="component" value="Unassembled WGS sequence"/>
</dbReference>